<evidence type="ECO:0000256" key="3">
    <source>
        <dbReference type="ARBA" id="ARBA00012744"/>
    </source>
</evidence>
<sequence>MTSWSAWLYDWWKAKHNDTMKTSTNVETIEHLVQRMTLAEKAGALLAARIMLNPDGSVWEGREDQSPWGFTPTRELIVERMIGHVGLMNTPSVRALAQWNVALQDLAAQTRLGIPVSVGADPTHGRARNAQVSQSGAGFSEITEPIGLAATADPDLVEDTARMMARELRAVGIHIAVHPMADLATEPRWARVSGTFGESPELAAEMTAAFVRGLQSGGAQDRVLATAKHFPGGGPQRDGWDSHFEKGSNTVYPGGRFDGHLEPFAAAIREGVAMMMPGYAAPVGTGFEEVGFAFQHGIITELLREQMGFDGVVVTDFNIVTGMRVPKLGLELPVRAWGMLDVPPVERVGMLFAAGVDQLGGEDDPSLILQAVERGLVTEERLDLSVARVLRDKQRLGLLDGLLGEPAEDSNENISVSGLIGGVLPAEQIGQVVATAENLALARKVQAASVIALAGAPLQLPARPKLYVEGIDPEVAARFGEVVEDPRLADAAILRIDAPYDVLPPGSMEAHFHQGTLEFSADTIVHITEIASIVPTVLDVFLERAAVLTPFTELPLAALFGTFGVSDEVLLDAATGAANVSGKLPFDIPRSDAAVRAAREDVPFDTEDPVYRFGHGLSW</sequence>
<organism evidence="8 9">
    <name type="scientific">Glutamicibacter ectropisis</name>
    <dbReference type="NCBI Taxonomy" id="3046593"/>
    <lineage>
        <taxon>Bacteria</taxon>
        <taxon>Bacillati</taxon>
        <taxon>Actinomycetota</taxon>
        <taxon>Actinomycetes</taxon>
        <taxon>Micrococcales</taxon>
        <taxon>Micrococcaceae</taxon>
        <taxon>Glutamicibacter</taxon>
    </lineage>
</organism>
<reference evidence="8 9" key="1">
    <citation type="submission" date="2023-05" db="EMBL/GenBank/DDBJ databases">
        <title>Glutamicibacter sp. B1, complete genome.</title>
        <authorList>
            <person name="Long Y.H."/>
            <person name="Fang T."/>
            <person name="Li X.Y."/>
        </authorList>
    </citation>
    <scope>NUCLEOTIDE SEQUENCE [LARGE SCALE GENOMIC DNA]</scope>
    <source>
        <strain evidence="8 9">B1</strain>
    </source>
</reference>
<evidence type="ECO:0000256" key="2">
    <source>
        <dbReference type="ARBA" id="ARBA00005336"/>
    </source>
</evidence>
<accession>A0AAU6WBQ4</accession>
<keyword evidence="5 8" id="KW-0378">Hydrolase</keyword>
<dbReference type="SUPFAM" id="SSF51445">
    <property type="entry name" value="(Trans)glycosidases"/>
    <property type="match status" value="1"/>
</dbReference>
<dbReference type="Pfam" id="PF00933">
    <property type="entry name" value="Glyco_hydro_3"/>
    <property type="match status" value="1"/>
</dbReference>
<dbReference type="KEGG" id="gey:QMQ05_13955"/>
<dbReference type="Proteomes" id="UP001486888">
    <property type="component" value="Chromosome"/>
</dbReference>
<comment type="catalytic activity">
    <reaction evidence="1">
        <text>Hydrolysis of terminal, non-reducing beta-D-glucosyl residues with release of beta-D-glucose.</text>
        <dbReference type="EC" id="3.2.1.21"/>
    </reaction>
</comment>
<evidence type="ECO:0000313" key="9">
    <source>
        <dbReference type="Proteomes" id="UP001486888"/>
    </source>
</evidence>
<evidence type="ECO:0000256" key="5">
    <source>
        <dbReference type="ARBA" id="ARBA00022801"/>
    </source>
</evidence>
<keyword evidence="9" id="KW-1185">Reference proteome</keyword>
<comment type="similarity">
    <text evidence="2">Belongs to the glycosyl hydrolase 3 family.</text>
</comment>
<evidence type="ECO:0000313" key="8">
    <source>
        <dbReference type="EMBL" id="XAO45435.1"/>
    </source>
</evidence>
<evidence type="ECO:0000259" key="7">
    <source>
        <dbReference type="Pfam" id="PF00933"/>
    </source>
</evidence>
<name>A0AAU6WBQ4_9MICC</name>
<dbReference type="PRINTS" id="PR00133">
    <property type="entry name" value="GLHYDRLASE3"/>
</dbReference>
<dbReference type="InterPro" id="IPR001764">
    <property type="entry name" value="Glyco_hydro_3_N"/>
</dbReference>
<dbReference type="AlphaFoldDB" id="A0AAU6WBQ4"/>
<dbReference type="Gene3D" id="3.20.20.300">
    <property type="entry name" value="Glycoside hydrolase, family 3, N-terminal domain"/>
    <property type="match status" value="1"/>
</dbReference>
<keyword evidence="4" id="KW-0732">Signal</keyword>
<dbReference type="GO" id="GO:0008422">
    <property type="term" value="F:beta-glucosidase activity"/>
    <property type="evidence" value="ECO:0007669"/>
    <property type="project" value="UniProtKB-EC"/>
</dbReference>
<dbReference type="Gene3D" id="3.40.50.1700">
    <property type="entry name" value="Glycoside hydrolase family 3 C-terminal domain"/>
    <property type="match status" value="1"/>
</dbReference>
<evidence type="ECO:0000256" key="4">
    <source>
        <dbReference type="ARBA" id="ARBA00022729"/>
    </source>
</evidence>
<gene>
    <name evidence="8" type="ORF">QMQ05_13955</name>
</gene>
<dbReference type="EMBL" id="CP125942">
    <property type="protein sequence ID" value="XAO45435.1"/>
    <property type="molecule type" value="Genomic_DNA"/>
</dbReference>
<dbReference type="PANTHER" id="PTHR30620">
    <property type="entry name" value="PERIPLASMIC BETA-GLUCOSIDASE-RELATED"/>
    <property type="match status" value="1"/>
</dbReference>
<protein>
    <recommendedName>
        <fullName evidence="3">beta-glucosidase</fullName>
        <ecNumber evidence="3">3.2.1.21</ecNumber>
    </recommendedName>
</protein>
<dbReference type="SUPFAM" id="SSF52279">
    <property type="entry name" value="Beta-D-glucan exohydrolase, C-terminal domain"/>
    <property type="match status" value="1"/>
</dbReference>
<proteinExistence type="inferred from homology"/>
<dbReference type="PANTHER" id="PTHR30620:SF16">
    <property type="entry name" value="LYSOSOMAL BETA GLUCOSIDASE"/>
    <property type="match status" value="1"/>
</dbReference>
<evidence type="ECO:0000256" key="6">
    <source>
        <dbReference type="ARBA" id="ARBA00023295"/>
    </source>
</evidence>
<keyword evidence="6" id="KW-0326">Glycosidase</keyword>
<dbReference type="InterPro" id="IPR051915">
    <property type="entry name" value="Cellulose_Degrad_GH3"/>
</dbReference>
<evidence type="ECO:0000256" key="1">
    <source>
        <dbReference type="ARBA" id="ARBA00000448"/>
    </source>
</evidence>
<dbReference type="EC" id="3.2.1.21" evidence="3"/>
<dbReference type="RefSeq" id="WP_345470950.1">
    <property type="nucleotide sequence ID" value="NZ_CP125942.1"/>
</dbReference>
<dbReference type="GO" id="GO:0009251">
    <property type="term" value="P:glucan catabolic process"/>
    <property type="evidence" value="ECO:0007669"/>
    <property type="project" value="TreeGrafter"/>
</dbReference>
<dbReference type="InterPro" id="IPR017853">
    <property type="entry name" value="GH"/>
</dbReference>
<feature type="domain" description="Glycoside hydrolase family 3 N-terminal" evidence="7">
    <location>
        <begin position="73"/>
        <end position="391"/>
    </location>
</feature>
<dbReference type="InterPro" id="IPR036962">
    <property type="entry name" value="Glyco_hydro_3_N_sf"/>
</dbReference>
<dbReference type="InterPro" id="IPR036881">
    <property type="entry name" value="Glyco_hydro_3_C_sf"/>
</dbReference>